<evidence type="ECO:0000256" key="2">
    <source>
        <dbReference type="ARBA" id="ARBA00022741"/>
    </source>
</evidence>
<evidence type="ECO:0000313" key="7">
    <source>
        <dbReference type="EMBL" id="GFS07053.1"/>
    </source>
</evidence>
<dbReference type="AlphaFoldDB" id="A0AAV4I9A7"/>
<dbReference type="Gene3D" id="3.40.850.10">
    <property type="entry name" value="Kinesin motor domain"/>
    <property type="match status" value="1"/>
</dbReference>
<feature type="domain" description="Kinesin motor" evidence="6">
    <location>
        <begin position="1"/>
        <end position="190"/>
    </location>
</feature>
<evidence type="ECO:0000256" key="3">
    <source>
        <dbReference type="ARBA" id="ARBA00022840"/>
    </source>
</evidence>
<keyword evidence="5" id="KW-0505">Motor protein</keyword>
<keyword evidence="4" id="KW-0206">Cytoskeleton</keyword>
<dbReference type="GO" id="GO:0008017">
    <property type="term" value="F:microtubule binding"/>
    <property type="evidence" value="ECO:0007669"/>
    <property type="project" value="InterPro"/>
</dbReference>
<protein>
    <submittedName>
        <fullName evidence="7">Kinesin-like protein</fullName>
    </submittedName>
</protein>
<evidence type="ECO:0000313" key="8">
    <source>
        <dbReference type="Proteomes" id="UP000762676"/>
    </source>
</evidence>
<dbReference type="PANTHER" id="PTHR47972:SF28">
    <property type="entry name" value="KINESIN-LIKE PROTEIN KLP-3"/>
    <property type="match status" value="1"/>
</dbReference>
<organism evidence="7 8">
    <name type="scientific">Elysia marginata</name>
    <dbReference type="NCBI Taxonomy" id="1093978"/>
    <lineage>
        <taxon>Eukaryota</taxon>
        <taxon>Metazoa</taxon>
        <taxon>Spiralia</taxon>
        <taxon>Lophotrochozoa</taxon>
        <taxon>Mollusca</taxon>
        <taxon>Gastropoda</taxon>
        <taxon>Heterobranchia</taxon>
        <taxon>Euthyneura</taxon>
        <taxon>Panpulmonata</taxon>
        <taxon>Sacoglossa</taxon>
        <taxon>Placobranchoidea</taxon>
        <taxon>Plakobranchidae</taxon>
        <taxon>Elysia</taxon>
    </lineage>
</organism>
<dbReference type="PANTHER" id="PTHR47972">
    <property type="entry name" value="KINESIN-LIKE PROTEIN KLP-3"/>
    <property type="match status" value="1"/>
</dbReference>
<comment type="subcellular location">
    <subcellularLocation>
        <location evidence="1">Cytoplasm</location>
        <location evidence="1">Cytoskeleton</location>
    </subcellularLocation>
</comment>
<reference evidence="7 8" key="1">
    <citation type="journal article" date="2021" name="Elife">
        <title>Chloroplast acquisition without the gene transfer in kleptoplastic sea slugs, Plakobranchus ocellatus.</title>
        <authorList>
            <person name="Maeda T."/>
            <person name="Takahashi S."/>
            <person name="Yoshida T."/>
            <person name="Shimamura S."/>
            <person name="Takaki Y."/>
            <person name="Nagai Y."/>
            <person name="Toyoda A."/>
            <person name="Suzuki Y."/>
            <person name="Arimoto A."/>
            <person name="Ishii H."/>
            <person name="Satoh N."/>
            <person name="Nishiyama T."/>
            <person name="Hasebe M."/>
            <person name="Maruyama T."/>
            <person name="Minagawa J."/>
            <person name="Obokata J."/>
            <person name="Shigenobu S."/>
        </authorList>
    </citation>
    <scope>NUCLEOTIDE SEQUENCE [LARGE SCALE GENOMIC DNA]</scope>
</reference>
<evidence type="ECO:0000256" key="1">
    <source>
        <dbReference type="ARBA" id="ARBA00004245"/>
    </source>
</evidence>
<proteinExistence type="inferred from homology"/>
<sequence>NIRVLCRLRPWIEEDGPRDGNTLAVNLDPDDDGVVKVSNKGRMHQFDFDKAFGIDSTQSQVFEEVSSLVRSSLDGFKVCIFAYGQTGSGKTYTMEGPPSDTGIQQRALQLLFDEAKDPDWNFTISASMLEVYNETIIDLLSPNQSVKLEAKLQPDGILDVPGLTQVTVNSQQQVEQVRNAVTIFFTLPQI</sequence>
<evidence type="ECO:0000256" key="4">
    <source>
        <dbReference type="ARBA" id="ARBA00023212"/>
    </source>
</evidence>
<dbReference type="InterPro" id="IPR001752">
    <property type="entry name" value="Kinesin_motor_dom"/>
</dbReference>
<dbReference type="GO" id="GO:0007018">
    <property type="term" value="P:microtubule-based movement"/>
    <property type="evidence" value="ECO:0007669"/>
    <property type="project" value="InterPro"/>
</dbReference>
<dbReference type="InterPro" id="IPR027640">
    <property type="entry name" value="Kinesin-like_fam"/>
</dbReference>
<comment type="similarity">
    <text evidence="5">Belongs to the TRAFAC class myosin-kinesin ATPase superfamily. Kinesin family.</text>
</comment>
<dbReference type="PROSITE" id="PS50067">
    <property type="entry name" value="KINESIN_MOTOR_2"/>
    <property type="match status" value="1"/>
</dbReference>
<dbReference type="Proteomes" id="UP000762676">
    <property type="component" value="Unassembled WGS sequence"/>
</dbReference>
<dbReference type="InterPro" id="IPR027417">
    <property type="entry name" value="P-loop_NTPase"/>
</dbReference>
<dbReference type="SUPFAM" id="SSF52540">
    <property type="entry name" value="P-loop containing nucleoside triphosphate hydrolases"/>
    <property type="match status" value="1"/>
</dbReference>
<dbReference type="GO" id="GO:0015630">
    <property type="term" value="C:microtubule cytoskeleton"/>
    <property type="evidence" value="ECO:0007669"/>
    <property type="project" value="TreeGrafter"/>
</dbReference>
<dbReference type="GO" id="GO:0003777">
    <property type="term" value="F:microtubule motor activity"/>
    <property type="evidence" value="ECO:0007669"/>
    <property type="project" value="InterPro"/>
</dbReference>
<dbReference type="GO" id="GO:0005524">
    <property type="term" value="F:ATP binding"/>
    <property type="evidence" value="ECO:0007669"/>
    <property type="project" value="UniProtKB-UniRule"/>
</dbReference>
<accession>A0AAV4I9A7</accession>
<comment type="caution">
    <text evidence="7">The sequence shown here is derived from an EMBL/GenBank/DDBJ whole genome shotgun (WGS) entry which is preliminary data.</text>
</comment>
<feature type="non-terminal residue" evidence="7">
    <location>
        <position position="1"/>
    </location>
</feature>
<dbReference type="InterPro" id="IPR036961">
    <property type="entry name" value="Kinesin_motor_dom_sf"/>
</dbReference>
<feature type="binding site" evidence="5">
    <location>
        <begin position="84"/>
        <end position="91"/>
    </location>
    <ligand>
        <name>ATP</name>
        <dbReference type="ChEBI" id="CHEBI:30616"/>
    </ligand>
</feature>
<keyword evidence="4" id="KW-0963">Cytoplasm</keyword>
<name>A0AAV4I9A7_9GAST</name>
<gene>
    <name evidence="7" type="ORF">ElyMa_002979900</name>
</gene>
<keyword evidence="8" id="KW-1185">Reference proteome</keyword>
<dbReference type="EMBL" id="BMAT01006141">
    <property type="protein sequence ID" value="GFS07053.1"/>
    <property type="molecule type" value="Genomic_DNA"/>
</dbReference>
<dbReference type="SMART" id="SM00129">
    <property type="entry name" value="KISc"/>
    <property type="match status" value="1"/>
</dbReference>
<dbReference type="Pfam" id="PF00225">
    <property type="entry name" value="Kinesin"/>
    <property type="match status" value="1"/>
</dbReference>
<evidence type="ECO:0000256" key="5">
    <source>
        <dbReference type="PROSITE-ProRule" id="PRU00283"/>
    </source>
</evidence>
<keyword evidence="2 5" id="KW-0547">Nucleotide-binding</keyword>
<evidence type="ECO:0000259" key="6">
    <source>
        <dbReference type="PROSITE" id="PS50067"/>
    </source>
</evidence>
<keyword evidence="3 5" id="KW-0067">ATP-binding</keyword>